<evidence type="ECO:0000313" key="8">
    <source>
        <dbReference type="Proteomes" id="UP000178912"/>
    </source>
</evidence>
<dbReference type="OrthoDB" id="16820at2759"/>
<keyword evidence="5" id="KW-0503">Monooxygenase</keyword>
<dbReference type="InterPro" id="IPR036188">
    <property type="entry name" value="FAD/NAD-bd_sf"/>
</dbReference>
<evidence type="ECO:0000256" key="5">
    <source>
        <dbReference type="ARBA" id="ARBA00023033"/>
    </source>
</evidence>
<name>A0A1E1LFL2_9HELO</name>
<organism evidence="7 8">
    <name type="scientific">Rhynchosporium agropyri</name>
    <dbReference type="NCBI Taxonomy" id="914238"/>
    <lineage>
        <taxon>Eukaryota</taxon>
        <taxon>Fungi</taxon>
        <taxon>Dikarya</taxon>
        <taxon>Ascomycota</taxon>
        <taxon>Pezizomycotina</taxon>
        <taxon>Leotiomycetes</taxon>
        <taxon>Helotiales</taxon>
        <taxon>Ploettnerulaceae</taxon>
        <taxon>Rhynchosporium</taxon>
    </lineage>
</organism>
<dbReference type="PANTHER" id="PTHR13789">
    <property type="entry name" value="MONOOXYGENASE"/>
    <property type="match status" value="1"/>
</dbReference>
<gene>
    <name evidence="7" type="ORF">RAG0_14075</name>
</gene>
<evidence type="ECO:0000256" key="1">
    <source>
        <dbReference type="ARBA" id="ARBA00007992"/>
    </source>
</evidence>
<dbReference type="Proteomes" id="UP000178912">
    <property type="component" value="Unassembled WGS sequence"/>
</dbReference>
<evidence type="ECO:0000259" key="6">
    <source>
        <dbReference type="Pfam" id="PF01494"/>
    </source>
</evidence>
<dbReference type="GO" id="GO:0071949">
    <property type="term" value="F:FAD binding"/>
    <property type="evidence" value="ECO:0007669"/>
    <property type="project" value="InterPro"/>
</dbReference>
<keyword evidence="4" id="KW-0560">Oxidoreductase</keyword>
<feature type="domain" description="FAD-binding" evidence="6">
    <location>
        <begin position="11"/>
        <end position="320"/>
    </location>
</feature>
<dbReference type="Gene3D" id="3.50.50.60">
    <property type="entry name" value="FAD/NAD(P)-binding domain"/>
    <property type="match status" value="1"/>
</dbReference>
<keyword evidence="3" id="KW-0274">FAD</keyword>
<sequence length="427" mass="47083">MAATTSSSNDFRVIVVGGGISGLVTALAASRFGVCVDVYERNSSIIDLGAGVAIGPNAAALLEKLDVGEILDSISSRPVDKVNLVYRHHDTAEIGFTGQLNTPKRSFYTHRADLVQTLARCLPSDQIHLGKSLQTISQDSDSVTAFFTDGTSATASAIIGADGIRSKSCQTRCSPARSPRLLQTWQRVDRAREKHIVAYPIQNGKTLCVGAIIPAFDDQQWGESWKKRDDEFDMERFMASIKEFHQDPKTMFQLGHSTTVSGLYEREPLPSWRNGRVVLIGDAAHAMLPHQGQGGSQAVEDAYVMGVLLGAASKSETPGQNITKWPDVFQQIRKPRAEAIAVGSRAMGRAFDDLQLSEEGVEFLRKCYSWIFITEALDGCEQQVKQIFGSDSIEWQNFQEIQTMRPCREWTEDISTWGSPPSQYMNL</sequence>
<dbReference type="Pfam" id="PF01494">
    <property type="entry name" value="FAD_binding_3"/>
    <property type="match status" value="1"/>
</dbReference>
<keyword evidence="2" id="KW-0285">Flavoprotein</keyword>
<keyword evidence="8" id="KW-1185">Reference proteome</keyword>
<dbReference type="InterPro" id="IPR002938">
    <property type="entry name" value="FAD-bd"/>
</dbReference>
<evidence type="ECO:0000313" key="7">
    <source>
        <dbReference type="EMBL" id="CZT09267.1"/>
    </source>
</evidence>
<dbReference type="AlphaFoldDB" id="A0A1E1LFL2"/>
<reference evidence="8" key="1">
    <citation type="submission" date="2016-03" db="EMBL/GenBank/DDBJ databases">
        <authorList>
            <person name="Guldener U."/>
        </authorList>
    </citation>
    <scope>NUCLEOTIDE SEQUENCE [LARGE SCALE GENOMIC DNA]</scope>
    <source>
        <strain evidence="8">04CH-RAC-A.6.1</strain>
    </source>
</reference>
<protein>
    <recommendedName>
        <fullName evidence="6">FAD-binding domain-containing protein</fullName>
    </recommendedName>
</protein>
<accession>A0A1E1LFL2</accession>
<dbReference type="GO" id="GO:0004497">
    <property type="term" value="F:monooxygenase activity"/>
    <property type="evidence" value="ECO:0007669"/>
    <property type="project" value="UniProtKB-KW"/>
</dbReference>
<evidence type="ECO:0000256" key="3">
    <source>
        <dbReference type="ARBA" id="ARBA00022827"/>
    </source>
</evidence>
<dbReference type="PRINTS" id="PR00420">
    <property type="entry name" value="RNGMNOXGNASE"/>
</dbReference>
<evidence type="ECO:0000256" key="2">
    <source>
        <dbReference type="ARBA" id="ARBA00022630"/>
    </source>
</evidence>
<dbReference type="SUPFAM" id="SSF51905">
    <property type="entry name" value="FAD/NAD(P)-binding domain"/>
    <property type="match status" value="1"/>
</dbReference>
<dbReference type="InterPro" id="IPR050493">
    <property type="entry name" value="FAD-dep_Monooxygenase_BioMet"/>
</dbReference>
<proteinExistence type="inferred from homology"/>
<dbReference type="EMBL" id="FJUX01000113">
    <property type="protein sequence ID" value="CZT09267.1"/>
    <property type="molecule type" value="Genomic_DNA"/>
</dbReference>
<dbReference type="PANTHER" id="PTHR13789:SF309">
    <property type="entry name" value="PUTATIVE (AFU_ORTHOLOGUE AFUA_6G14510)-RELATED"/>
    <property type="match status" value="1"/>
</dbReference>
<comment type="similarity">
    <text evidence="1">Belongs to the paxM FAD-dependent monooxygenase family.</text>
</comment>
<evidence type="ECO:0000256" key="4">
    <source>
        <dbReference type="ARBA" id="ARBA00023002"/>
    </source>
</evidence>